<sequence length="67" mass="7630">MEEKQFRMDFDAFLRSFKQSKNGSFAFLLGAGASITSGVQSAEDCIWDWKKLIYVTNNPTNEAFLDI</sequence>
<gene>
    <name evidence="1" type="ORF">OBE_06477</name>
</gene>
<dbReference type="EMBL" id="AJWZ01004460">
    <property type="protein sequence ID" value="EKC65379.1"/>
    <property type="molecule type" value="Genomic_DNA"/>
</dbReference>
<feature type="non-terminal residue" evidence="1">
    <location>
        <position position="67"/>
    </location>
</feature>
<reference evidence="1" key="1">
    <citation type="journal article" date="2013" name="Environ. Microbiol.">
        <title>Microbiota from the distal guts of lean and obese adolescents exhibit partial functional redundancy besides clear differences in community structure.</title>
        <authorList>
            <person name="Ferrer M."/>
            <person name="Ruiz A."/>
            <person name="Lanza F."/>
            <person name="Haange S.B."/>
            <person name="Oberbach A."/>
            <person name="Till H."/>
            <person name="Bargiela R."/>
            <person name="Campoy C."/>
            <person name="Segura M.T."/>
            <person name="Richter M."/>
            <person name="von Bergen M."/>
            <person name="Seifert J."/>
            <person name="Suarez A."/>
        </authorList>
    </citation>
    <scope>NUCLEOTIDE SEQUENCE</scope>
</reference>
<name>K1TD62_9ZZZZ</name>
<organism evidence="1">
    <name type="scientific">human gut metagenome</name>
    <dbReference type="NCBI Taxonomy" id="408170"/>
    <lineage>
        <taxon>unclassified sequences</taxon>
        <taxon>metagenomes</taxon>
        <taxon>organismal metagenomes</taxon>
    </lineage>
</organism>
<protein>
    <submittedName>
        <fullName evidence="1">Secreted protein</fullName>
    </submittedName>
</protein>
<comment type="caution">
    <text evidence="1">The sequence shown here is derived from an EMBL/GenBank/DDBJ whole genome shotgun (WGS) entry which is preliminary data.</text>
</comment>
<evidence type="ECO:0000313" key="1">
    <source>
        <dbReference type="EMBL" id="EKC65379.1"/>
    </source>
</evidence>
<accession>K1TD62</accession>
<dbReference type="AlphaFoldDB" id="K1TD62"/>
<proteinExistence type="predicted"/>